<dbReference type="OrthoDB" id="368476at2"/>
<dbReference type="KEGG" id="pprf:DPRO_3752"/>
<sequence length="237" mass="26513">MIVFIAIFILPARSVVAGSYIVGLPCASDKDCRSIPLENLVTEMYRRVGIEVEFRYQPKMRELADADHKVIDASGARALSILSPFKNLVPVPVPIVEVRYVALTRSGDRIRQIDDLHEFKVGIIRGDMYGSKIMAEHEKQVYYVNSFKTGLRMLNQGRIRALLTETGTLALYKGEGLGEGVRRSGTLFSEKMYHVVNKAHVDLIPRLSEAIRSMQSDGTMERILGDLNHLQPVEAAP</sequence>
<evidence type="ECO:0000313" key="2">
    <source>
        <dbReference type="Proteomes" id="UP000219215"/>
    </source>
</evidence>
<gene>
    <name evidence="1" type="ORF">DPRO_3752</name>
</gene>
<protein>
    <submittedName>
        <fullName evidence="1">Uncharacterized protein</fullName>
    </submittedName>
</protein>
<accession>A0A2C8FFK9</accession>
<dbReference type="EMBL" id="LT907975">
    <property type="protein sequence ID" value="SOB60669.1"/>
    <property type="molecule type" value="Genomic_DNA"/>
</dbReference>
<keyword evidence="2" id="KW-1185">Reference proteome</keyword>
<organism evidence="1 2">
    <name type="scientific">Pseudodesulfovibrio profundus</name>
    <dbReference type="NCBI Taxonomy" id="57320"/>
    <lineage>
        <taxon>Bacteria</taxon>
        <taxon>Pseudomonadati</taxon>
        <taxon>Thermodesulfobacteriota</taxon>
        <taxon>Desulfovibrionia</taxon>
        <taxon>Desulfovibrionales</taxon>
        <taxon>Desulfovibrionaceae</taxon>
    </lineage>
</organism>
<dbReference type="Proteomes" id="UP000219215">
    <property type="component" value="Chromosome DPRO"/>
</dbReference>
<dbReference type="RefSeq" id="WP_097013361.1">
    <property type="nucleotide sequence ID" value="NZ_LT907975.1"/>
</dbReference>
<evidence type="ECO:0000313" key="1">
    <source>
        <dbReference type="EMBL" id="SOB60669.1"/>
    </source>
</evidence>
<dbReference type="Gene3D" id="3.40.190.10">
    <property type="entry name" value="Periplasmic binding protein-like II"/>
    <property type="match status" value="2"/>
</dbReference>
<dbReference type="AlphaFoldDB" id="A0A2C8FFK9"/>
<reference evidence="2" key="1">
    <citation type="submission" date="2017-09" db="EMBL/GenBank/DDBJ databases">
        <authorList>
            <person name="Regsiter A."/>
            <person name="William W."/>
        </authorList>
    </citation>
    <scope>NUCLEOTIDE SEQUENCE [LARGE SCALE GENOMIC DNA]</scope>
    <source>
        <strain evidence="2">500-1</strain>
    </source>
</reference>
<proteinExistence type="predicted"/>
<name>A0A2C8FFK9_9BACT</name>
<dbReference type="PANTHER" id="PTHR35936">
    <property type="entry name" value="MEMBRANE-BOUND LYTIC MUREIN TRANSGLYCOSYLASE F"/>
    <property type="match status" value="1"/>
</dbReference>
<dbReference type="SUPFAM" id="SSF53850">
    <property type="entry name" value="Periplasmic binding protein-like II"/>
    <property type="match status" value="1"/>
</dbReference>
<dbReference type="PANTHER" id="PTHR35936:SF6">
    <property type="entry name" value="AMINO ACID ABC TRANSPORTER SUBSTRATE-BINDING PAAT FAMILY PROTEIN"/>
    <property type="match status" value="1"/>
</dbReference>